<dbReference type="RefSeq" id="WP_068308448.1">
    <property type="nucleotide sequence ID" value="NZ_DAIOMO010000003.1"/>
</dbReference>
<evidence type="ECO:0000313" key="2">
    <source>
        <dbReference type="EMBL" id="SDD35254.1"/>
    </source>
</evidence>
<dbReference type="Gene3D" id="3.10.450.50">
    <property type="match status" value="1"/>
</dbReference>
<dbReference type="OrthoDB" id="117186at2"/>
<sequence length="171" mass="19634">MKRFLLSAMLLIGLAAPVHAAPDYIGTYHSTPEDEAAIREVIARFDRGIREKDGELLKSTFLHDEILFISPPYQAVIDDVRERYDPDFMKVGPMTEAMNFVNFITTTESTVAENFYNIEITQDQTYALVTFDYEFVVDDKVTNYGLEVWQLFKVDGRWGIASVNWSVTMLE</sequence>
<dbReference type="Proteomes" id="UP000183685">
    <property type="component" value="Unassembled WGS sequence"/>
</dbReference>
<dbReference type="EMBL" id="FNAK01000001">
    <property type="protein sequence ID" value="SDD35254.1"/>
    <property type="molecule type" value="Genomic_DNA"/>
</dbReference>
<keyword evidence="3" id="KW-1185">Reference proteome</keyword>
<feature type="signal peptide" evidence="1">
    <location>
        <begin position="1"/>
        <end position="20"/>
    </location>
</feature>
<proteinExistence type="predicted"/>
<dbReference type="InterPro" id="IPR032710">
    <property type="entry name" value="NTF2-like_dom_sf"/>
</dbReference>
<gene>
    <name evidence="2" type="ORF">SAMN04488071_0440</name>
</gene>
<feature type="chain" id="PRO_5010285111" description="SnoaL-like domain-containing protein" evidence="1">
    <location>
        <begin position="21"/>
        <end position="171"/>
    </location>
</feature>
<dbReference type="STRING" id="637679.GCA_001550055_00449"/>
<organism evidence="2 3">
    <name type="scientific">Kordiimonas lacus</name>
    <dbReference type="NCBI Taxonomy" id="637679"/>
    <lineage>
        <taxon>Bacteria</taxon>
        <taxon>Pseudomonadati</taxon>
        <taxon>Pseudomonadota</taxon>
        <taxon>Alphaproteobacteria</taxon>
        <taxon>Kordiimonadales</taxon>
        <taxon>Kordiimonadaceae</taxon>
        <taxon>Kordiimonas</taxon>
    </lineage>
</organism>
<accession>A0A1G6U230</accession>
<evidence type="ECO:0008006" key="4">
    <source>
        <dbReference type="Google" id="ProtNLM"/>
    </source>
</evidence>
<dbReference type="SUPFAM" id="SSF54427">
    <property type="entry name" value="NTF2-like"/>
    <property type="match status" value="1"/>
</dbReference>
<protein>
    <recommendedName>
        <fullName evidence="4">SnoaL-like domain-containing protein</fullName>
    </recommendedName>
</protein>
<reference evidence="2 3" key="1">
    <citation type="submission" date="2016-10" db="EMBL/GenBank/DDBJ databases">
        <authorList>
            <person name="de Groot N.N."/>
        </authorList>
    </citation>
    <scope>NUCLEOTIDE SEQUENCE [LARGE SCALE GENOMIC DNA]</scope>
    <source>
        <strain evidence="2 3">CGMCC 1.9109</strain>
    </source>
</reference>
<dbReference type="AlphaFoldDB" id="A0A1G6U230"/>
<evidence type="ECO:0000313" key="3">
    <source>
        <dbReference type="Proteomes" id="UP000183685"/>
    </source>
</evidence>
<name>A0A1G6U230_9PROT</name>
<keyword evidence="1" id="KW-0732">Signal</keyword>
<evidence type="ECO:0000256" key="1">
    <source>
        <dbReference type="SAM" id="SignalP"/>
    </source>
</evidence>